<evidence type="ECO:0000256" key="9">
    <source>
        <dbReference type="ARBA" id="ARBA00023136"/>
    </source>
</evidence>
<evidence type="ECO:0000256" key="11">
    <source>
        <dbReference type="ARBA" id="ARBA00056225"/>
    </source>
</evidence>
<dbReference type="SMART" id="SM00665">
    <property type="entry name" value="B561"/>
    <property type="match status" value="1"/>
</dbReference>
<evidence type="ECO:0000259" key="15">
    <source>
        <dbReference type="PROSITE" id="PS50836"/>
    </source>
</evidence>
<evidence type="ECO:0000256" key="8">
    <source>
        <dbReference type="ARBA" id="ARBA00023004"/>
    </source>
</evidence>
<feature type="chain" id="PRO_5023925786" description="Ferric-chelate reductase 1" evidence="14">
    <location>
        <begin position="27"/>
        <end position="617"/>
    </location>
</feature>
<evidence type="ECO:0000256" key="3">
    <source>
        <dbReference type="ARBA" id="ARBA00009195"/>
    </source>
</evidence>
<dbReference type="PROSITE" id="PS50836">
    <property type="entry name" value="DOMON"/>
    <property type="match status" value="1"/>
</dbReference>
<evidence type="ECO:0000256" key="6">
    <source>
        <dbReference type="ARBA" id="ARBA00022982"/>
    </source>
</evidence>
<dbReference type="Pfam" id="PF03188">
    <property type="entry name" value="Cytochrom_B561"/>
    <property type="match status" value="1"/>
</dbReference>
<evidence type="ECO:0000313" key="18">
    <source>
        <dbReference type="Ensembl" id="ENSMODP00000048161.1"/>
    </source>
</evidence>
<comment type="cofactor">
    <cofactor evidence="1">
        <name>heme b</name>
        <dbReference type="ChEBI" id="CHEBI:60344"/>
    </cofactor>
</comment>
<dbReference type="InterPro" id="IPR051237">
    <property type="entry name" value="Ferric-chelate_Red/DefProt"/>
</dbReference>
<feature type="transmembrane region" description="Helical" evidence="13">
    <location>
        <begin position="446"/>
        <end position="465"/>
    </location>
</feature>
<feature type="domain" description="DOMON" evidence="15">
    <location>
        <begin position="216"/>
        <end position="330"/>
    </location>
</feature>
<comment type="subcellular location">
    <subcellularLocation>
        <location evidence="2">Membrane</location>
        <topology evidence="2">Multi-pass membrane protein</topology>
    </subcellularLocation>
</comment>
<keyword evidence="6" id="KW-0249">Electron transport</keyword>
<keyword evidence="10" id="KW-0325">Glycoprotein</keyword>
<dbReference type="InterPro" id="IPR002861">
    <property type="entry name" value="Reeler_dom"/>
</dbReference>
<dbReference type="STRING" id="13616.ENSMODP00000048161"/>
<evidence type="ECO:0000256" key="7">
    <source>
        <dbReference type="ARBA" id="ARBA00022989"/>
    </source>
</evidence>
<proteinExistence type="inferred from homology"/>
<reference evidence="18" key="3">
    <citation type="submission" date="2025-09" db="UniProtKB">
        <authorList>
            <consortium name="Ensembl"/>
        </authorList>
    </citation>
    <scope>IDENTIFICATION</scope>
</reference>
<dbReference type="InterPro" id="IPR006593">
    <property type="entry name" value="Cyt_b561/ferric_Rdtase_TM"/>
</dbReference>
<evidence type="ECO:0000313" key="19">
    <source>
        <dbReference type="Proteomes" id="UP000002280"/>
    </source>
</evidence>
<evidence type="ECO:0000256" key="1">
    <source>
        <dbReference type="ARBA" id="ARBA00001970"/>
    </source>
</evidence>
<evidence type="ECO:0000259" key="17">
    <source>
        <dbReference type="PROSITE" id="PS51019"/>
    </source>
</evidence>
<dbReference type="AlphaFoldDB" id="A0A5F8GLY3"/>
<keyword evidence="19" id="KW-1185">Reference proteome</keyword>
<comment type="function">
    <text evidence="11">Ferric-chelate reductases reduce Fe(3+) to Fe(2+) before its transport from the endosome to the cytoplasm.</text>
</comment>
<dbReference type="GO" id="GO:0016020">
    <property type="term" value="C:membrane"/>
    <property type="evidence" value="ECO:0007669"/>
    <property type="project" value="UniProtKB-SubCell"/>
</dbReference>
<reference evidence="18 19" key="1">
    <citation type="journal article" date="2007" name="Nature">
        <title>Genome of the marsupial Monodelphis domestica reveals innovation in non-coding sequences.</title>
        <authorList>
            <person name="Mikkelsen T.S."/>
            <person name="Wakefield M.J."/>
            <person name="Aken B."/>
            <person name="Amemiya C.T."/>
            <person name="Chang J.L."/>
            <person name="Duke S."/>
            <person name="Garber M."/>
            <person name="Gentles A.J."/>
            <person name="Goodstadt L."/>
            <person name="Heger A."/>
            <person name="Jurka J."/>
            <person name="Kamal M."/>
            <person name="Mauceli E."/>
            <person name="Searle S.M."/>
            <person name="Sharpe T."/>
            <person name="Baker M.L."/>
            <person name="Batzer M.A."/>
            <person name="Benos P.V."/>
            <person name="Belov K."/>
            <person name="Clamp M."/>
            <person name="Cook A."/>
            <person name="Cuff J."/>
            <person name="Das R."/>
            <person name="Davidow L."/>
            <person name="Deakin J.E."/>
            <person name="Fazzari M.J."/>
            <person name="Glass J.L."/>
            <person name="Grabherr M."/>
            <person name="Greally J.M."/>
            <person name="Gu W."/>
            <person name="Hore T.A."/>
            <person name="Huttley G.A."/>
            <person name="Kleber M."/>
            <person name="Jirtle R.L."/>
            <person name="Koina E."/>
            <person name="Lee J.T."/>
            <person name="Mahony S."/>
            <person name="Marra M.A."/>
            <person name="Miller R.D."/>
            <person name="Nicholls R.D."/>
            <person name="Oda M."/>
            <person name="Papenfuss A.T."/>
            <person name="Parra Z.E."/>
            <person name="Pollock D.D."/>
            <person name="Ray D.A."/>
            <person name="Schein J.E."/>
            <person name="Speed T.P."/>
            <person name="Thompson K."/>
            <person name="VandeBerg J.L."/>
            <person name="Wade C.M."/>
            <person name="Walker J.A."/>
            <person name="Waters P.D."/>
            <person name="Webber C."/>
            <person name="Weidman J.R."/>
            <person name="Xie X."/>
            <person name="Zody M.C."/>
            <person name="Baldwin J."/>
            <person name="Abdouelleil A."/>
            <person name="Abdulkadir J."/>
            <person name="Abebe A."/>
            <person name="Abera B."/>
            <person name="Abreu J."/>
            <person name="Acer S.C."/>
            <person name="Aftuck L."/>
            <person name="Alexander A."/>
            <person name="An P."/>
            <person name="Anderson E."/>
            <person name="Anderson S."/>
            <person name="Arachi H."/>
            <person name="Azer M."/>
            <person name="Bachantsang P."/>
            <person name="Barry A."/>
            <person name="Bayul T."/>
            <person name="Berlin A."/>
            <person name="Bessette D."/>
            <person name="Bloom T."/>
            <person name="Bloom T."/>
            <person name="Boguslavskiy L."/>
            <person name="Bonnet C."/>
            <person name="Boukhgalter B."/>
            <person name="Bourzgui I."/>
            <person name="Brown A."/>
            <person name="Cahill P."/>
            <person name="Channer S."/>
            <person name="Cheshatsang Y."/>
            <person name="Chuda L."/>
            <person name="Citroen M."/>
            <person name="Collymore A."/>
            <person name="Cooke P."/>
            <person name="Costello M."/>
            <person name="D'Aco K."/>
            <person name="Daza R."/>
            <person name="De Haan G."/>
            <person name="DeGray S."/>
            <person name="DeMaso C."/>
            <person name="Dhargay N."/>
            <person name="Dooley K."/>
            <person name="Dooley E."/>
            <person name="Doricent M."/>
            <person name="Dorje P."/>
            <person name="Dorjee K."/>
            <person name="Dupes A."/>
            <person name="Elong R."/>
            <person name="Falk J."/>
            <person name="Farina A."/>
            <person name="Faro S."/>
            <person name="Ferguson D."/>
            <person name="Fisher S."/>
            <person name="Foley C.D."/>
            <person name="Franke A."/>
            <person name="Friedrich D."/>
            <person name="Gadbois L."/>
            <person name="Gearin G."/>
            <person name="Gearin C.R."/>
            <person name="Giannoukos G."/>
            <person name="Goode T."/>
            <person name="Graham J."/>
            <person name="Grandbois E."/>
            <person name="Grewal S."/>
            <person name="Gyaltsen K."/>
            <person name="Hafez N."/>
            <person name="Hagos B."/>
            <person name="Hall J."/>
            <person name="Henson C."/>
            <person name="Hollinger A."/>
            <person name="Honan T."/>
            <person name="Huard M.D."/>
            <person name="Hughes L."/>
            <person name="Hurhula B."/>
            <person name="Husby M.E."/>
            <person name="Kamat A."/>
            <person name="Kanga B."/>
            <person name="Kashin S."/>
            <person name="Khazanovich D."/>
            <person name="Kisner P."/>
            <person name="Lance K."/>
            <person name="Lara M."/>
            <person name="Lee W."/>
            <person name="Lennon N."/>
            <person name="Letendre F."/>
            <person name="LeVine R."/>
            <person name="Lipovsky A."/>
            <person name="Liu X."/>
            <person name="Liu J."/>
            <person name="Liu S."/>
            <person name="Lokyitsang T."/>
            <person name="Lokyitsang Y."/>
            <person name="Lubonja R."/>
            <person name="Lui A."/>
            <person name="MacDonald P."/>
            <person name="Magnisalis V."/>
            <person name="Maru K."/>
            <person name="Matthews C."/>
            <person name="McCusker W."/>
            <person name="McDonough S."/>
            <person name="Mehta T."/>
            <person name="Meldrim J."/>
            <person name="Meneus L."/>
            <person name="Mihai O."/>
            <person name="Mihalev A."/>
            <person name="Mihova T."/>
            <person name="Mittelman R."/>
            <person name="Mlenga V."/>
            <person name="Montmayeur A."/>
            <person name="Mulrain L."/>
            <person name="Navidi A."/>
            <person name="Naylor J."/>
            <person name="Negash T."/>
            <person name="Nguyen T."/>
            <person name="Nguyen N."/>
            <person name="Nicol R."/>
            <person name="Norbu C."/>
            <person name="Norbu N."/>
            <person name="Novod N."/>
            <person name="O'Neill B."/>
            <person name="Osman S."/>
            <person name="Markiewicz E."/>
            <person name="Oyono O.L."/>
            <person name="Patti C."/>
            <person name="Phunkhang P."/>
            <person name="Pierre F."/>
            <person name="Priest M."/>
            <person name="Raghuraman S."/>
            <person name="Rege F."/>
            <person name="Reyes R."/>
            <person name="Rise C."/>
            <person name="Rogov P."/>
            <person name="Ross K."/>
            <person name="Ryan E."/>
            <person name="Settipalli S."/>
            <person name="Shea T."/>
            <person name="Sherpa N."/>
            <person name="Shi L."/>
            <person name="Shih D."/>
            <person name="Sparrow T."/>
            <person name="Spaulding J."/>
            <person name="Stalker J."/>
            <person name="Stange-Thomann N."/>
            <person name="Stavropoulos S."/>
            <person name="Stone C."/>
            <person name="Strader C."/>
            <person name="Tesfaye S."/>
            <person name="Thomson T."/>
            <person name="Thoulutsang Y."/>
            <person name="Thoulutsang D."/>
            <person name="Topham K."/>
            <person name="Topping I."/>
            <person name="Tsamla T."/>
            <person name="Vassiliev H."/>
            <person name="Vo A."/>
            <person name="Wangchuk T."/>
            <person name="Wangdi T."/>
            <person name="Weiand M."/>
            <person name="Wilkinson J."/>
            <person name="Wilson A."/>
            <person name="Yadav S."/>
            <person name="Young G."/>
            <person name="Yu Q."/>
            <person name="Zembek L."/>
            <person name="Zhong D."/>
            <person name="Zimmer A."/>
            <person name="Zwirko Z."/>
            <person name="Jaffe D.B."/>
            <person name="Alvarez P."/>
            <person name="Brockman W."/>
            <person name="Butler J."/>
            <person name="Chin C."/>
            <person name="Gnerre S."/>
            <person name="MacCallum I."/>
            <person name="Graves J.A."/>
            <person name="Ponting C.P."/>
            <person name="Breen M."/>
            <person name="Samollow P.B."/>
            <person name="Lander E.S."/>
            <person name="Lindblad-Toh K."/>
        </authorList>
    </citation>
    <scope>NUCLEOTIDE SEQUENCE [LARGE SCALE GENOMIC DNA]</scope>
</reference>
<dbReference type="Proteomes" id="UP000002280">
    <property type="component" value="Chromosome 2"/>
</dbReference>
<dbReference type="GeneTree" id="ENSGT00940000157704"/>
<dbReference type="FunCoup" id="A0A5F8GLY3">
    <property type="interactions" value="24"/>
</dbReference>
<sequence length="617" mass="69699">MMIPEFTLGFWVLLHLISPVANYANGKVTEACYTMVPRHGHTSQSEPIHEITLNQTTFCPGDIIKVTLSGPLFKGFLLEARNAKDLNSSPIGSFRLIDEEESQLLNCDQKEGSAVSHTSSSKKTQIQVYWKAPRNTEVSIQFLATVVEKFKIYWVKIRSPILYPSNVHPFTMSQTTTVSSPTSRPIATLKKSFSALDCGGKKFCIRNPVNCDPENEYHCFFLSFERQNHSVLIEMSGPNEGYLSFALSHDQWMGDDDVYMCIHEDETVHMYPSYVFGRSHPVFDSPAVLETMAWRLADGVIQCSFRRNISLPGSKRFDLDQKYYIFLADGVTNNGQIHKHSQQPLITSEKHDVTAHPKNIGGSRSPLLLKLHGAFMFVAWMTTGSIGVLVARFFKPVWSKAFLFGEAAWFQIHRILMLCTSGLTIVGFVLPFIYRKGWSRAAGYHPYLGCVVMILAILQPFLALFRPPSHDSRRWIFNWTHWGTGTAARILAVAAMFLGMDLPGLDLPSPAKTYAMIGFVAWHVGTEILLEIHAYRLTRKVQILEDDRIQILQSFTTAEAEVSPFILLHIRSSCKVAFTEIYPFLFQGHAFKKVVLVTYICGNLAFLFIFLSAISQH</sequence>
<dbReference type="CDD" id="cd08544">
    <property type="entry name" value="Reeler"/>
    <property type="match status" value="1"/>
</dbReference>
<feature type="transmembrane region" description="Helical" evidence="13">
    <location>
        <begin position="477"/>
        <end position="499"/>
    </location>
</feature>
<dbReference type="Bgee" id="ENSMODG00000003854">
    <property type="expression patterns" value="Expressed in blood and 15 other cell types or tissues"/>
</dbReference>
<protein>
    <recommendedName>
        <fullName evidence="12">Ferric-chelate reductase 1</fullName>
    </recommendedName>
</protein>
<keyword evidence="7 13" id="KW-1133">Transmembrane helix</keyword>
<evidence type="ECO:0000259" key="16">
    <source>
        <dbReference type="PROSITE" id="PS50939"/>
    </source>
</evidence>
<comment type="similarity">
    <text evidence="3">Belongs to the FRRS1 family.</text>
</comment>
<dbReference type="FunFam" id="2.60.40.4060:FF:000003">
    <property type="entry name" value="Ferric chelate reductase 1"/>
    <property type="match status" value="1"/>
</dbReference>
<evidence type="ECO:0000256" key="14">
    <source>
        <dbReference type="SAM" id="SignalP"/>
    </source>
</evidence>
<dbReference type="OMA" id="KVYWKAP"/>
<dbReference type="CDD" id="cd09628">
    <property type="entry name" value="DOMON_SDR_2_like"/>
    <property type="match status" value="1"/>
</dbReference>
<dbReference type="PANTHER" id="PTHR45828">
    <property type="entry name" value="CYTOCHROME B561/FERRIC REDUCTASE TRANSMEMBRANE"/>
    <property type="match status" value="1"/>
</dbReference>
<dbReference type="Pfam" id="PF02014">
    <property type="entry name" value="Reeler"/>
    <property type="match status" value="1"/>
</dbReference>
<dbReference type="InterPro" id="IPR005018">
    <property type="entry name" value="DOMON_domain"/>
</dbReference>
<dbReference type="PROSITE" id="PS50939">
    <property type="entry name" value="CYTOCHROME_B561"/>
    <property type="match status" value="1"/>
</dbReference>
<feature type="transmembrane region" description="Helical" evidence="13">
    <location>
        <begin position="374"/>
        <end position="394"/>
    </location>
</feature>
<dbReference type="Pfam" id="PF03351">
    <property type="entry name" value="DOMON"/>
    <property type="match status" value="1"/>
</dbReference>
<dbReference type="InterPro" id="IPR042307">
    <property type="entry name" value="Reeler_sf"/>
</dbReference>
<evidence type="ECO:0000256" key="13">
    <source>
        <dbReference type="SAM" id="Phobius"/>
    </source>
</evidence>
<feature type="transmembrane region" description="Helical" evidence="13">
    <location>
        <begin position="594"/>
        <end position="614"/>
    </location>
</feature>
<dbReference type="CDD" id="cd08760">
    <property type="entry name" value="Cyt_b561_FRRS1_like"/>
    <property type="match status" value="1"/>
</dbReference>
<feature type="transmembrane region" description="Helical" evidence="13">
    <location>
        <begin position="511"/>
        <end position="530"/>
    </location>
</feature>
<reference evidence="18" key="2">
    <citation type="submission" date="2025-08" db="UniProtKB">
        <authorList>
            <consortium name="Ensembl"/>
        </authorList>
    </citation>
    <scope>IDENTIFICATION</scope>
</reference>
<evidence type="ECO:0000256" key="4">
    <source>
        <dbReference type="ARBA" id="ARBA00022448"/>
    </source>
</evidence>
<keyword evidence="4" id="KW-0813">Transport</keyword>
<keyword evidence="14" id="KW-0732">Signal</keyword>
<keyword evidence="5 13" id="KW-0812">Transmembrane</keyword>
<keyword evidence="9 13" id="KW-0472">Membrane</keyword>
<dbReference type="SMART" id="SM00664">
    <property type="entry name" value="DoH"/>
    <property type="match status" value="1"/>
</dbReference>
<gene>
    <name evidence="18" type="primary">FRRS1</name>
</gene>
<feature type="signal peptide" evidence="14">
    <location>
        <begin position="1"/>
        <end position="26"/>
    </location>
</feature>
<evidence type="ECO:0000256" key="10">
    <source>
        <dbReference type="ARBA" id="ARBA00023180"/>
    </source>
</evidence>
<feature type="domain" description="Reelin" evidence="17">
    <location>
        <begin position="13"/>
        <end position="181"/>
    </location>
</feature>
<name>A0A5F8GLY3_MONDO</name>
<feature type="domain" description="Cytochrome b561" evidence="16">
    <location>
        <begin position="334"/>
        <end position="533"/>
    </location>
</feature>
<dbReference type="InParanoid" id="A0A5F8GLY3"/>
<dbReference type="Gene3D" id="2.60.40.4060">
    <property type="entry name" value="Reeler domain"/>
    <property type="match status" value="1"/>
</dbReference>
<keyword evidence="8" id="KW-0408">Iron</keyword>
<evidence type="ECO:0000256" key="5">
    <source>
        <dbReference type="ARBA" id="ARBA00022692"/>
    </source>
</evidence>
<organism evidence="18 19">
    <name type="scientific">Monodelphis domestica</name>
    <name type="common">Gray short-tailed opossum</name>
    <dbReference type="NCBI Taxonomy" id="13616"/>
    <lineage>
        <taxon>Eukaryota</taxon>
        <taxon>Metazoa</taxon>
        <taxon>Chordata</taxon>
        <taxon>Craniata</taxon>
        <taxon>Vertebrata</taxon>
        <taxon>Euteleostomi</taxon>
        <taxon>Mammalia</taxon>
        <taxon>Metatheria</taxon>
        <taxon>Didelphimorphia</taxon>
        <taxon>Didelphidae</taxon>
        <taxon>Monodelphis</taxon>
    </lineage>
</organism>
<accession>A0A5F8GLY3</accession>
<evidence type="ECO:0000256" key="2">
    <source>
        <dbReference type="ARBA" id="ARBA00004141"/>
    </source>
</evidence>
<evidence type="ECO:0000256" key="12">
    <source>
        <dbReference type="ARBA" id="ARBA00073117"/>
    </source>
</evidence>
<dbReference type="PROSITE" id="PS51019">
    <property type="entry name" value="REELIN"/>
    <property type="match status" value="1"/>
</dbReference>
<dbReference type="PANTHER" id="PTHR45828:SF3">
    <property type="entry name" value="FERRIC-CHELATE REDUCTASE 1"/>
    <property type="match status" value="1"/>
</dbReference>
<dbReference type="Ensembl" id="ENSMODT00000064743.1">
    <property type="protein sequence ID" value="ENSMODP00000048161.1"/>
    <property type="gene ID" value="ENSMODG00000003854.4"/>
</dbReference>
<feature type="transmembrane region" description="Helical" evidence="13">
    <location>
        <begin position="415"/>
        <end position="434"/>
    </location>
</feature>
<dbReference type="Gene3D" id="1.20.120.1770">
    <property type="match status" value="1"/>
</dbReference>